<evidence type="ECO:0000313" key="2">
    <source>
        <dbReference type="EMBL" id="RMZ72484.1"/>
    </source>
</evidence>
<sequence length="619" mass="69981">MATSMSKYGIRNKANHLHEDPDKEDDVLYHITPGIKVTPSLLETCAKQFLSEYRVWNGMAAFKAYCLPDATDNMLVTAVTKDSEQIGYCFVSRWIHRGQRIWWITQLLVLKGHRNQKRAARMLQALTEHCDIGKLATQSDIVGILSAHPYTICAILRTFGRGIEHLPSKPDWEKRPFEYSHTPYSNPECALILRTAPVEYLNTATMLPGTLTARTNFFIDFKAVRGPLERIVYSMNRQVPQPWEWLFGDLDQGCEYTSDAARDSNAVLGSDGVVDLLSGSPTSADSSNSIPYTDIDQYLLHVPIRCILDPSRSRGHAMLFGSKRKRIHDAKELIAKHGAMLPIIMGAKSIPPRLREAYQTETMRFPLPKHMQNWIWFTEYMYECFPNDINVTARVVILQAIHFQELRDEYDKVQGNVGKRLEEKKEEVEEEKSTSVETGEAESANPPPTIRKTANPAATCKIPAYASESTSNDLRIELFTQPTANSCSPPSNLICNRPKRTLDIFASRSGPPANFVHPHENPGSDNTIANSRFSRPQTSSCALHSSNTTNTDTNSPRNTVPPQYHYHRHYPHRQHHYEHPPLLDTRLITTQLLAPFLHAHSTLHVSHSRLSPTVQNANA</sequence>
<dbReference type="EMBL" id="KE747833">
    <property type="protein sequence ID" value="RMZ72484.1"/>
    <property type="molecule type" value="Genomic_DNA"/>
</dbReference>
<keyword evidence="3" id="KW-1185">Reference proteome</keyword>
<dbReference type="Proteomes" id="UP000265663">
    <property type="component" value="Unassembled WGS sequence"/>
</dbReference>
<dbReference type="Gene3D" id="3.40.630.30">
    <property type="match status" value="1"/>
</dbReference>
<reference evidence="2 3" key="1">
    <citation type="journal article" date="2014" name="PLoS ONE">
        <title>De novo Genome Assembly of the Fungal Plant Pathogen Pyrenophora semeniperda.</title>
        <authorList>
            <person name="Soliai M.M."/>
            <person name="Meyer S.E."/>
            <person name="Udall J.A."/>
            <person name="Elzinga D.E."/>
            <person name="Hermansen R.A."/>
            <person name="Bodily P.M."/>
            <person name="Hart A.A."/>
            <person name="Coleman C.E."/>
        </authorList>
    </citation>
    <scope>NUCLEOTIDE SEQUENCE [LARGE SCALE GENOMIC DNA]</scope>
    <source>
        <strain evidence="2 3">CCB06</strain>
        <tissue evidence="2">Mycelium</tissue>
    </source>
</reference>
<evidence type="ECO:0000313" key="3">
    <source>
        <dbReference type="Proteomes" id="UP000265663"/>
    </source>
</evidence>
<keyword evidence="2" id="KW-0012">Acyltransferase</keyword>
<organism evidence="2 3">
    <name type="scientific">Pyrenophora seminiperda CCB06</name>
    <dbReference type="NCBI Taxonomy" id="1302712"/>
    <lineage>
        <taxon>Eukaryota</taxon>
        <taxon>Fungi</taxon>
        <taxon>Dikarya</taxon>
        <taxon>Ascomycota</taxon>
        <taxon>Pezizomycotina</taxon>
        <taxon>Dothideomycetes</taxon>
        <taxon>Pleosporomycetidae</taxon>
        <taxon>Pleosporales</taxon>
        <taxon>Pleosporineae</taxon>
        <taxon>Pleosporaceae</taxon>
        <taxon>Pyrenophora</taxon>
    </lineage>
</organism>
<accession>A0A3M7MDP1</accession>
<dbReference type="SUPFAM" id="SSF55729">
    <property type="entry name" value="Acyl-CoA N-acyltransferases (Nat)"/>
    <property type="match status" value="1"/>
</dbReference>
<name>A0A3M7MDP1_9PLEO</name>
<proteinExistence type="predicted"/>
<feature type="region of interest" description="Disordered" evidence="1">
    <location>
        <begin position="421"/>
        <end position="456"/>
    </location>
</feature>
<dbReference type="CDD" id="cd04301">
    <property type="entry name" value="NAT_SF"/>
    <property type="match status" value="1"/>
</dbReference>
<evidence type="ECO:0000256" key="1">
    <source>
        <dbReference type="SAM" id="MobiDB-lite"/>
    </source>
</evidence>
<feature type="compositionally biased region" description="Polar residues" evidence="1">
    <location>
        <begin position="535"/>
        <end position="544"/>
    </location>
</feature>
<dbReference type="InterPro" id="IPR016181">
    <property type="entry name" value="Acyl_CoA_acyltransferase"/>
</dbReference>
<gene>
    <name evidence="2" type="ORF">GMOD_00007478</name>
</gene>
<feature type="compositionally biased region" description="Basic and acidic residues" evidence="1">
    <location>
        <begin position="421"/>
        <end position="434"/>
    </location>
</feature>
<protein>
    <submittedName>
        <fullName evidence="2">Acyl-N-acyltransferase</fullName>
    </submittedName>
</protein>
<feature type="compositionally biased region" description="Low complexity" evidence="1">
    <location>
        <begin position="545"/>
        <end position="564"/>
    </location>
</feature>
<keyword evidence="2" id="KW-0808">Transferase</keyword>
<dbReference type="GO" id="GO:0016746">
    <property type="term" value="F:acyltransferase activity"/>
    <property type="evidence" value="ECO:0007669"/>
    <property type="project" value="UniProtKB-KW"/>
</dbReference>
<feature type="region of interest" description="Disordered" evidence="1">
    <location>
        <begin position="535"/>
        <end position="564"/>
    </location>
</feature>
<dbReference type="AlphaFoldDB" id="A0A3M7MDP1"/>
<dbReference type="OrthoDB" id="2019666at2759"/>